<dbReference type="PROSITE" id="PS51257">
    <property type="entry name" value="PROKAR_LIPOPROTEIN"/>
    <property type="match status" value="1"/>
</dbReference>
<gene>
    <name evidence="2" type="ORF">H9779_07905</name>
</gene>
<proteinExistence type="predicted"/>
<evidence type="ECO:0000256" key="1">
    <source>
        <dbReference type="SAM" id="MobiDB-lite"/>
    </source>
</evidence>
<dbReference type="EMBL" id="DWYR01000025">
    <property type="protein sequence ID" value="HJA99503.1"/>
    <property type="molecule type" value="Genomic_DNA"/>
</dbReference>
<accession>A0A9D2L5D6</accession>
<dbReference type="Proteomes" id="UP000824259">
    <property type="component" value="Unassembled WGS sequence"/>
</dbReference>
<name>A0A9D2L5D6_9BACT</name>
<sequence>MNRLLALLSTVLLACNIGGCSDNSTVTPVPDPEPTPDPVKDEPVGGGVAIPIQLLIEKGSLINSYIDPTELEVSLSNQGKNIEVRCYGDKFYYSRILGREWTWWNQTPIGMTPTEEMYAGFEALAAANGDTGFDGAVSVFLFPYGMDENTCLSQPIRSIEVTGAKAWDEEHPAGAPLGDMIRVFAPRYSEIFDSGYELLYPNWGTADRYDPEEYPRREDFPLDYSSRDADWKLLSELDETDLAIFPARFTLKSLPYLPLSGQRITVKITLADGTVLTGVCLE</sequence>
<reference evidence="2" key="2">
    <citation type="submission" date="2021-04" db="EMBL/GenBank/DDBJ databases">
        <authorList>
            <person name="Gilroy R."/>
        </authorList>
    </citation>
    <scope>NUCLEOTIDE SEQUENCE</scope>
    <source>
        <strain evidence="2">CHK169-11906</strain>
    </source>
</reference>
<organism evidence="2 3">
    <name type="scientific">Candidatus Alistipes avicola</name>
    <dbReference type="NCBI Taxonomy" id="2838432"/>
    <lineage>
        <taxon>Bacteria</taxon>
        <taxon>Pseudomonadati</taxon>
        <taxon>Bacteroidota</taxon>
        <taxon>Bacteroidia</taxon>
        <taxon>Bacteroidales</taxon>
        <taxon>Rikenellaceae</taxon>
        <taxon>Alistipes</taxon>
    </lineage>
</organism>
<evidence type="ECO:0000313" key="2">
    <source>
        <dbReference type="EMBL" id="HJA99503.1"/>
    </source>
</evidence>
<comment type="caution">
    <text evidence="2">The sequence shown here is derived from an EMBL/GenBank/DDBJ whole genome shotgun (WGS) entry which is preliminary data.</text>
</comment>
<evidence type="ECO:0000313" key="3">
    <source>
        <dbReference type="Proteomes" id="UP000824259"/>
    </source>
</evidence>
<reference evidence="2" key="1">
    <citation type="journal article" date="2021" name="PeerJ">
        <title>Extensive microbial diversity within the chicken gut microbiome revealed by metagenomics and culture.</title>
        <authorList>
            <person name="Gilroy R."/>
            <person name="Ravi A."/>
            <person name="Getino M."/>
            <person name="Pursley I."/>
            <person name="Horton D.L."/>
            <person name="Alikhan N.F."/>
            <person name="Baker D."/>
            <person name="Gharbi K."/>
            <person name="Hall N."/>
            <person name="Watson M."/>
            <person name="Adriaenssens E.M."/>
            <person name="Foster-Nyarko E."/>
            <person name="Jarju S."/>
            <person name="Secka A."/>
            <person name="Antonio M."/>
            <person name="Oren A."/>
            <person name="Chaudhuri R.R."/>
            <person name="La Ragione R."/>
            <person name="Hildebrand F."/>
            <person name="Pallen M.J."/>
        </authorList>
    </citation>
    <scope>NUCLEOTIDE SEQUENCE</scope>
    <source>
        <strain evidence="2">CHK169-11906</strain>
    </source>
</reference>
<feature type="region of interest" description="Disordered" evidence="1">
    <location>
        <begin position="23"/>
        <end position="43"/>
    </location>
</feature>
<protein>
    <submittedName>
        <fullName evidence="2">Uncharacterized protein</fullName>
    </submittedName>
</protein>
<dbReference type="AlphaFoldDB" id="A0A9D2L5D6"/>